<dbReference type="InterPro" id="IPR017853">
    <property type="entry name" value="GH"/>
</dbReference>
<keyword evidence="4 6" id="KW-0378">Hydrolase</keyword>
<evidence type="ECO:0000259" key="9">
    <source>
        <dbReference type="Pfam" id="PF02837"/>
    </source>
</evidence>
<feature type="domain" description="Glycoside hydrolase family 2 immunoglobulin-like beta-sandwich" evidence="7">
    <location>
        <begin position="185"/>
        <end position="272"/>
    </location>
</feature>
<keyword evidence="5 6" id="KW-0326">Glycosidase</keyword>
<dbReference type="EMBL" id="VIVN01000015">
    <property type="protein sequence ID" value="TWD93395.1"/>
    <property type="molecule type" value="Genomic_DNA"/>
</dbReference>
<dbReference type="InterPro" id="IPR013783">
    <property type="entry name" value="Ig-like_fold"/>
</dbReference>
<evidence type="ECO:0000256" key="4">
    <source>
        <dbReference type="ARBA" id="ARBA00022801"/>
    </source>
</evidence>
<dbReference type="GO" id="GO:0019391">
    <property type="term" value="P:glucuronoside catabolic process"/>
    <property type="evidence" value="ECO:0007669"/>
    <property type="project" value="TreeGrafter"/>
</dbReference>
<dbReference type="FunFam" id="3.20.20.80:FF:000080">
    <property type="entry name" value="Beta-glucuronidase UidA"/>
    <property type="match status" value="1"/>
</dbReference>
<evidence type="ECO:0000259" key="8">
    <source>
        <dbReference type="Pfam" id="PF02836"/>
    </source>
</evidence>
<evidence type="ECO:0000256" key="2">
    <source>
        <dbReference type="ARBA" id="ARBA00012761"/>
    </source>
</evidence>
<evidence type="ECO:0000256" key="3">
    <source>
        <dbReference type="ARBA" id="ARBA00016205"/>
    </source>
</evidence>
<dbReference type="SUPFAM" id="SSF49303">
    <property type="entry name" value="beta-Galactosidase/glucuronidase domain"/>
    <property type="match status" value="1"/>
</dbReference>
<dbReference type="PRINTS" id="PR00132">
    <property type="entry name" value="GLHYDRLASE2"/>
</dbReference>
<gene>
    <name evidence="10" type="ORF">FB550_11532</name>
</gene>
<dbReference type="Pfam" id="PF02836">
    <property type="entry name" value="Glyco_hydro_2_C"/>
    <property type="match status" value="1"/>
</dbReference>
<name>A0A561CQ86_9BACI</name>
<dbReference type="Gene3D" id="2.60.120.260">
    <property type="entry name" value="Galactose-binding domain-like"/>
    <property type="match status" value="1"/>
</dbReference>
<reference evidence="10 11" key="1">
    <citation type="submission" date="2019-06" db="EMBL/GenBank/DDBJ databases">
        <title>Sorghum-associated microbial communities from plants grown in Nebraska, USA.</title>
        <authorList>
            <person name="Schachtman D."/>
        </authorList>
    </citation>
    <scope>NUCLEOTIDE SEQUENCE [LARGE SCALE GENOMIC DNA]</scope>
    <source>
        <strain evidence="10 11">2482</strain>
    </source>
</reference>
<dbReference type="PROSITE" id="PS00719">
    <property type="entry name" value="GLYCOSYL_HYDROL_F2_1"/>
    <property type="match status" value="1"/>
</dbReference>
<dbReference type="NCBIfam" id="NF007538">
    <property type="entry name" value="PRK10150.1"/>
    <property type="match status" value="1"/>
</dbReference>
<dbReference type="InterPro" id="IPR006104">
    <property type="entry name" value="Glyco_hydro_2_N"/>
</dbReference>
<evidence type="ECO:0000256" key="5">
    <source>
        <dbReference type="ARBA" id="ARBA00023295"/>
    </source>
</evidence>
<dbReference type="SUPFAM" id="SSF51445">
    <property type="entry name" value="(Trans)glycosidases"/>
    <property type="match status" value="1"/>
</dbReference>
<organism evidence="10 11">
    <name type="scientific">Neobacillus bataviensis</name>
    <dbReference type="NCBI Taxonomy" id="220685"/>
    <lineage>
        <taxon>Bacteria</taxon>
        <taxon>Bacillati</taxon>
        <taxon>Bacillota</taxon>
        <taxon>Bacilli</taxon>
        <taxon>Bacillales</taxon>
        <taxon>Bacillaceae</taxon>
        <taxon>Neobacillus</taxon>
    </lineage>
</organism>
<evidence type="ECO:0000313" key="10">
    <source>
        <dbReference type="EMBL" id="TWD93395.1"/>
    </source>
</evidence>
<dbReference type="RefSeq" id="WP_144567558.1">
    <property type="nucleotide sequence ID" value="NZ_VIVN01000015.1"/>
</dbReference>
<dbReference type="InterPro" id="IPR006101">
    <property type="entry name" value="Glyco_hydro_2"/>
</dbReference>
<dbReference type="InterPro" id="IPR008979">
    <property type="entry name" value="Galactose-bd-like_sf"/>
</dbReference>
<dbReference type="InterPro" id="IPR023230">
    <property type="entry name" value="Glyco_hydro_2_CS"/>
</dbReference>
<dbReference type="GO" id="GO:0004566">
    <property type="term" value="F:beta-glucuronidase activity"/>
    <property type="evidence" value="ECO:0007669"/>
    <property type="project" value="UniProtKB-EC"/>
</dbReference>
<dbReference type="Pfam" id="PF02837">
    <property type="entry name" value="Glyco_hydro_2_N"/>
    <property type="match status" value="1"/>
</dbReference>
<comment type="caution">
    <text evidence="10">The sequence shown here is derived from an EMBL/GenBank/DDBJ whole genome shotgun (WGS) entry which is preliminary data.</text>
</comment>
<evidence type="ECO:0000256" key="6">
    <source>
        <dbReference type="RuleBase" id="RU361154"/>
    </source>
</evidence>
<keyword evidence="11" id="KW-1185">Reference proteome</keyword>
<dbReference type="EC" id="3.2.1.31" evidence="2"/>
<evidence type="ECO:0000256" key="1">
    <source>
        <dbReference type="ARBA" id="ARBA00007401"/>
    </source>
</evidence>
<feature type="domain" description="Glycosyl hydrolases family 2 sugar binding" evidence="9">
    <location>
        <begin position="14"/>
        <end position="182"/>
    </location>
</feature>
<dbReference type="GO" id="GO:0005975">
    <property type="term" value="P:carbohydrate metabolic process"/>
    <property type="evidence" value="ECO:0007669"/>
    <property type="project" value="InterPro"/>
</dbReference>
<protein>
    <recommendedName>
        <fullName evidence="3">Beta-glucuronidase</fullName>
        <ecNumber evidence="2">3.2.1.31</ecNumber>
    </recommendedName>
</protein>
<dbReference type="InterPro" id="IPR006103">
    <property type="entry name" value="Glyco_hydro_2_cat"/>
</dbReference>
<dbReference type="InterPro" id="IPR006102">
    <property type="entry name" value="Ig-like_GH2"/>
</dbReference>
<feature type="domain" description="Glycoside hydrolase family 2 catalytic" evidence="8">
    <location>
        <begin position="274"/>
        <end position="588"/>
    </location>
</feature>
<evidence type="ECO:0000259" key="7">
    <source>
        <dbReference type="Pfam" id="PF00703"/>
    </source>
</evidence>
<sequence length="595" mass="68101">MLYPIITETRSIIDLNGIWNFKLDPGIGFQENWHNAKLSDTRSMAVPSSFNDIGVNSSIRDHVGWVWYERELTLPNILTAERVVLRFGSATHLAKVYVNGELVVEHKGGFLPFEAEINNFLQKGKNRLTVAVNNIVDETTLPVGFVTEKDIPGGGKVIRNQPNFDFFNYAGLHRPVKIYTTPATYVKDVTVVTELDGKVHYSIDVAGSAQVKVKAVDDLGVVVGEAEGVSGTITIPNVKLWEPLNAYLYTLRVELEKHGEIIDVYEQPFGVRTVEIKEGKFLINNKPFYFKGFGKHEDTPIHGRGFDEAANVMDFNLMKWTGANSFRTAHYPYSEEIMRLADREGFVVIDEVPAVGLHLNMMVMYNGGNLRNTWKELKTFEHHQQVIKELIERDKNHPSVVMWNIANEPASEEEGAYEYFKPLVELAKELDPQKRPITLVTQIESSPEKDQVAELLDILTFNRYYGWYVDGGDFVSAKEKLRTEFNGWLKRCPNKPFMMTEYGADTVAGLHDVEPVMFTEEYQVEFYRANHEVFDEFNQFVGEQVWNFADFATSQGIIRVQGNKKGIFTRDRKPKYVAHELRRRWTVIPDFNYKG</sequence>
<dbReference type="Gene3D" id="3.20.20.80">
    <property type="entry name" value="Glycosidases"/>
    <property type="match status" value="1"/>
</dbReference>
<dbReference type="FunFam" id="2.60.120.260:FF:000027">
    <property type="entry name" value="Beta-glucuronidase"/>
    <property type="match status" value="1"/>
</dbReference>
<dbReference type="Gene3D" id="2.60.40.10">
    <property type="entry name" value="Immunoglobulins"/>
    <property type="match status" value="1"/>
</dbReference>
<dbReference type="AlphaFoldDB" id="A0A561CQ86"/>
<dbReference type="SUPFAM" id="SSF49785">
    <property type="entry name" value="Galactose-binding domain-like"/>
    <property type="match status" value="1"/>
</dbReference>
<dbReference type="InterPro" id="IPR036156">
    <property type="entry name" value="Beta-gal/glucu_dom_sf"/>
</dbReference>
<evidence type="ECO:0000313" key="11">
    <source>
        <dbReference type="Proteomes" id="UP000319671"/>
    </source>
</evidence>
<dbReference type="Proteomes" id="UP000319671">
    <property type="component" value="Unassembled WGS sequence"/>
</dbReference>
<dbReference type="Pfam" id="PF00703">
    <property type="entry name" value="Glyco_hydro_2"/>
    <property type="match status" value="1"/>
</dbReference>
<dbReference type="PANTHER" id="PTHR10066:SF67">
    <property type="entry name" value="BETA-GLUCURONIDASE"/>
    <property type="match status" value="1"/>
</dbReference>
<dbReference type="GO" id="GO:0030246">
    <property type="term" value="F:carbohydrate binding"/>
    <property type="evidence" value="ECO:0007669"/>
    <property type="project" value="TreeGrafter"/>
</dbReference>
<dbReference type="PANTHER" id="PTHR10066">
    <property type="entry name" value="BETA-GLUCURONIDASE"/>
    <property type="match status" value="1"/>
</dbReference>
<comment type="similarity">
    <text evidence="1 6">Belongs to the glycosyl hydrolase 2 family.</text>
</comment>
<proteinExistence type="inferred from homology"/>
<accession>A0A561CQ86</accession>